<comment type="caution">
    <text evidence="1">The sequence shown here is derived from an EMBL/GenBank/DDBJ whole genome shotgun (WGS) entry which is preliminary data.</text>
</comment>
<name>A0A6N7WIU3_9FIRM</name>
<organism evidence="1 2">
    <name type="scientific">Eisenbergiella porci</name>
    <dbReference type="NCBI Taxonomy" id="2652274"/>
    <lineage>
        <taxon>Bacteria</taxon>
        <taxon>Bacillati</taxon>
        <taxon>Bacillota</taxon>
        <taxon>Clostridia</taxon>
        <taxon>Lachnospirales</taxon>
        <taxon>Lachnospiraceae</taxon>
        <taxon>Eisenbergiella</taxon>
    </lineage>
</organism>
<protein>
    <submittedName>
        <fullName evidence="1">Uncharacterized protein</fullName>
    </submittedName>
</protein>
<dbReference type="GeneID" id="86054170"/>
<proteinExistence type="predicted"/>
<dbReference type="RefSeq" id="WP_154465173.1">
    <property type="nucleotide sequence ID" value="NZ_JAXDZL010000043.1"/>
</dbReference>
<evidence type="ECO:0000313" key="1">
    <source>
        <dbReference type="EMBL" id="MSS89368.1"/>
    </source>
</evidence>
<dbReference type="AlphaFoldDB" id="A0A6N7WIU3"/>
<reference evidence="1 2" key="1">
    <citation type="submission" date="2019-08" db="EMBL/GenBank/DDBJ databases">
        <title>In-depth cultivation of the pig gut microbiome towards novel bacterial diversity and tailored functional studies.</title>
        <authorList>
            <person name="Wylensek D."/>
            <person name="Hitch T.C.A."/>
            <person name="Clavel T."/>
        </authorList>
    </citation>
    <scope>NUCLEOTIDE SEQUENCE [LARGE SCALE GENOMIC DNA]</scope>
    <source>
        <strain evidence="1 2">WCA-389-WT-23B</strain>
    </source>
</reference>
<keyword evidence="2" id="KW-1185">Reference proteome</keyword>
<gene>
    <name evidence="1" type="ORF">FYJ45_14050</name>
</gene>
<dbReference type="Proteomes" id="UP000436047">
    <property type="component" value="Unassembled WGS sequence"/>
</dbReference>
<sequence length="89" mass="10732">MVISDIGKNEIRWDILKEAVLATSKKRGSWEELKEYREIIEEMRESDFLRRVWKKYKEENTYSEGIKFKDTLDTILEIGIMLEKQLLSF</sequence>
<dbReference type="EMBL" id="VUMI01000021">
    <property type="protein sequence ID" value="MSS89368.1"/>
    <property type="molecule type" value="Genomic_DNA"/>
</dbReference>
<accession>A0A6N7WIU3</accession>
<evidence type="ECO:0000313" key="2">
    <source>
        <dbReference type="Proteomes" id="UP000436047"/>
    </source>
</evidence>